<dbReference type="PROSITE" id="PS01162">
    <property type="entry name" value="QOR_ZETA_CRYSTAL"/>
    <property type="match status" value="1"/>
</dbReference>
<evidence type="ECO:0000256" key="1">
    <source>
        <dbReference type="ARBA" id="ARBA00004496"/>
    </source>
</evidence>
<dbReference type="Gene3D" id="3.40.50.720">
    <property type="entry name" value="NAD(P)-binding Rossmann-like Domain"/>
    <property type="match status" value="1"/>
</dbReference>
<proteinExistence type="predicted"/>
<sequence>MSLKPLYDLGETIPLGEVPKKMHAFTVRQDRFGEPNKAWQREVINTPTIGPKDVLVYVMATGINYNNVWAGLGFPVDVIADRQKKGEEEDFHAGGSDAAGIIWAVGEDVKDVKIGDEVVVHSGWWEPEDPWVLSGRDPMLAPSVRIWGYQTNYGSYCQFARAQSHQIKQKPKHLSWEEASCYMLCASTAYRQLMGWAPHTVEKDDVVLVWGAAGGLGSLALQIVSALGGKAVAVISNEDKRQFCIDKGAVGVINRNDFSHWGAMPDTNSPDYKAWVGGVRSFGKAIWECVGERKNPKIVFEHPGEATLPTSGFVCDTGGMVVICAGTSGYNITMDLRYHWMMQKRLQGSHLANDVQAEELNKLVLSKKVDPCLSETYLFDEIGHAHQLMYENKHPYGNMACLVNATAKGKGQDTKQES</sequence>
<dbReference type="SUPFAM" id="SSF50129">
    <property type="entry name" value="GroES-like"/>
    <property type="match status" value="1"/>
</dbReference>
<dbReference type="AlphaFoldDB" id="A0A381YA58"/>
<keyword evidence="5" id="KW-0694">RNA-binding</keyword>
<dbReference type="InterPro" id="IPR010085">
    <property type="entry name" value="Crot_CoA_red"/>
</dbReference>
<keyword evidence="3" id="KW-0963">Cytoplasm</keyword>
<dbReference type="InterPro" id="IPR002364">
    <property type="entry name" value="Quin_OxRdtase/zeta-crystal_CS"/>
</dbReference>
<keyword evidence="4" id="KW-0521">NADP</keyword>
<accession>A0A381YA58</accession>
<dbReference type="InterPro" id="IPR036291">
    <property type="entry name" value="NAD(P)-bd_dom_sf"/>
</dbReference>
<dbReference type="GO" id="GO:0005737">
    <property type="term" value="C:cytoplasm"/>
    <property type="evidence" value="ECO:0007669"/>
    <property type="project" value="UniProtKB-SubCell"/>
</dbReference>
<protein>
    <recommendedName>
        <fullName evidence="7">Enoyl reductase (ER) domain-containing protein</fullName>
    </recommendedName>
</protein>
<dbReference type="InterPro" id="IPR011032">
    <property type="entry name" value="GroES-like_sf"/>
</dbReference>
<evidence type="ECO:0000256" key="6">
    <source>
        <dbReference type="ARBA" id="ARBA00022990"/>
    </source>
</evidence>
<dbReference type="EMBL" id="UINC01017714">
    <property type="protein sequence ID" value="SVA73770.1"/>
    <property type="molecule type" value="Genomic_DNA"/>
</dbReference>
<keyword evidence="6" id="KW-0007">Acetylation</keyword>
<dbReference type="GO" id="GO:0008270">
    <property type="term" value="F:zinc ion binding"/>
    <property type="evidence" value="ECO:0007669"/>
    <property type="project" value="InterPro"/>
</dbReference>
<organism evidence="8">
    <name type="scientific">marine metagenome</name>
    <dbReference type="NCBI Taxonomy" id="408172"/>
    <lineage>
        <taxon>unclassified sequences</taxon>
        <taxon>metagenomes</taxon>
        <taxon>ecological metagenomes</taxon>
    </lineage>
</organism>
<evidence type="ECO:0000256" key="3">
    <source>
        <dbReference type="ARBA" id="ARBA00022490"/>
    </source>
</evidence>
<reference evidence="8" key="1">
    <citation type="submission" date="2018-05" db="EMBL/GenBank/DDBJ databases">
        <authorList>
            <person name="Lanie J.A."/>
            <person name="Ng W.-L."/>
            <person name="Kazmierczak K.M."/>
            <person name="Andrzejewski T.M."/>
            <person name="Davidsen T.M."/>
            <person name="Wayne K.J."/>
            <person name="Tettelin H."/>
            <person name="Glass J.I."/>
            <person name="Rusch D."/>
            <person name="Podicherti R."/>
            <person name="Tsui H.-C.T."/>
            <person name="Winkler M.E."/>
        </authorList>
    </citation>
    <scope>NUCLEOTIDE SEQUENCE</scope>
</reference>
<evidence type="ECO:0000259" key="7">
    <source>
        <dbReference type="SMART" id="SM00829"/>
    </source>
</evidence>
<dbReference type="InterPro" id="IPR013149">
    <property type="entry name" value="ADH-like_C"/>
</dbReference>
<comment type="subcellular location">
    <subcellularLocation>
        <location evidence="1">Cytoplasm</location>
    </subcellularLocation>
</comment>
<dbReference type="Pfam" id="PF00107">
    <property type="entry name" value="ADH_zinc_N"/>
    <property type="match status" value="1"/>
</dbReference>
<evidence type="ECO:0000256" key="2">
    <source>
        <dbReference type="ARBA" id="ARBA00011881"/>
    </source>
</evidence>
<comment type="subunit">
    <text evidence="2">Homotetramer.</text>
</comment>
<dbReference type="NCBIfam" id="TIGR01751">
    <property type="entry name" value="crot-CoA-red"/>
    <property type="match status" value="1"/>
</dbReference>
<dbReference type="PANTHER" id="PTHR44154:SF1">
    <property type="entry name" value="QUINONE OXIDOREDUCTASE"/>
    <property type="match status" value="1"/>
</dbReference>
<dbReference type="PANTHER" id="PTHR44154">
    <property type="entry name" value="QUINONE OXIDOREDUCTASE"/>
    <property type="match status" value="1"/>
</dbReference>
<gene>
    <name evidence="8" type="ORF">METZ01_LOCUS126624</name>
</gene>
<dbReference type="InterPro" id="IPR051603">
    <property type="entry name" value="Zinc-ADH_QOR/CCCR"/>
</dbReference>
<evidence type="ECO:0000256" key="5">
    <source>
        <dbReference type="ARBA" id="ARBA00022884"/>
    </source>
</evidence>
<dbReference type="GO" id="GO:0043880">
    <property type="term" value="F:crotonyl-CoA reductase activity"/>
    <property type="evidence" value="ECO:0007669"/>
    <property type="project" value="InterPro"/>
</dbReference>
<dbReference type="SMART" id="SM00829">
    <property type="entry name" value="PKS_ER"/>
    <property type="match status" value="1"/>
</dbReference>
<dbReference type="Pfam" id="PF08240">
    <property type="entry name" value="ADH_N"/>
    <property type="match status" value="1"/>
</dbReference>
<name>A0A381YA58_9ZZZZ</name>
<evidence type="ECO:0000313" key="8">
    <source>
        <dbReference type="EMBL" id="SVA73770.1"/>
    </source>
</evidence>
<dbReference type="InterPro" id="IPR013154">
    <property type="entry name" value="ADH-like_N"/>
</dbReference>
<dbReference type="SUPFAM" id="SSF51735">
    <property type="entry name" value="NAD(P)-binding Rossmann-fold domains"/>
    <property type="match status" value="1"/>
</dbReference>
<dbReference type="Gene3D" id="3.90.180.10">
    <property type="entry name" value="Medium-chain alcohol dehydrogenases, catalytic domain"/>
    <property type="match status" value="2"/>
</dbReference>
<feature type="domain" description="Enoyl reductase (ER)" evidence="7">
    <location>
        <begin position="33"/>
        <end position="394"/>
    </location>
</feature>
<dbReference type="GO" id="GO:0003723">
    <property type="term" value="F:RNA binding"/>
    <property type="evidence" value="ECO:0007669"/>
    <property type="project" value="UniProtKB-KW"/>
</dbReference>
<dbReference type="InterPro" id="IPR020843">
    <property type="entry name" value="ER"/>
</dbReference>
<evidence type="ECO:0000256" key="4">
    <source>
        <dbReference type="ARBA" id="ARBA00022857"/>
    </source>
</evidence>